<dbReference type="PANTHER" id="PTHR43409:SF16">
    <property type="entry name" value="SLR0320 PROTEIN"/>
    <property type="match status" value="1"/>
</dbReference>
<evidence type="ECO:0000256" key="2">
    <source>
        <dbReference type="ARBA" id="ARBA00022691"/>
    </source>
</evidence>
<dbReference type="RefSeq" id="WP_207073467.1">
    <property type="nucleotide sequence ID" value="NZ_JBBNAW010000001.1"/>
</dbReference>
<evidence type="ECO:0000256" key="3">
    <source>
        <dbReference type="ARBA" id="ARBA00022723"/>
    </source>
</evidence>
<organism evidence="7 8">
    <name type="scientific">Pseudomonas shirazensis</name>
    <dbReference type="NCBI Taxonomy" id="2745494"/>
    <lineage>
        <taxon>Bacteria</taxon>
        <taxon>Pseudomonadati</taxon>
        <taxon>Pseudomonadota</taxon>
        <taxon>Gammaproteobacteria</taxon>
        <taxon>Pseudomonadales</taxon>
        <taxon>Pseudomonadaceae</taxon>
        <taxon>Pseudomonas</taxon>
    </lineage>
</organism>
<reference evidence="7 8" key="1">
    <citation type="submission" date="2024-03" db="EMBL/GenBank/DDBJ databases">
        <title>Screening, Identification and Application of a Plant Lactobacillus Strain.</title>
        <authorList>
            <person name="Li Y.L."/>
        </authorList>
    </citation>
    <scope>NUCLEOTIDE SEQUENCE [LARGE SCALE GENOMIC DNA]</scope>
    <source>
        <strain evidence="7 8">JDB</strain>
    </source>
</reference>
<dbReference type="SMART" id="SM00729">
    <property type="entry name" value="Elp3"/>
    <property type="match status" value="1"/>
</dbReference>
<dbReference type="EMBL" id="JBBNAW010000001">
    <property type="protein sequence ID" value="MEK2607615.1"/>
    <property type="molecule type" value="Genomic_DNA"/>
</dbReference>
<feature type="domain" description="Radical SAM core" evidence="6">
    <location>
        <begin position="173"/>
        <end position="406"/>
    </location>
</feature>
<dbReference type="SUPFAM" id="SSF102114">
    <property type="entry name" value="Radical SAM enzymes"/>
    <property type="match status" value="1"/>
</dbReference>
<dbReference type="InterPro" id="IPR006158">
    <property type="entry name" value="Cobalamin-bd"/>
</dbReference>
<keyword evidence="3" id="KW-0479">Metal-binding</keyword>
<keyword evidence="5" id="KW-0411">Iron-sulfur</keyword>
<dbReference type="SFLD" id="SFLDG01082">
    <property type="entry name" value="B12-binding_domain_containing"/>
    <property type="match status" value="1"/>
</dbReference>
<dbReference type="InterPro" id="IPR007197">
    <property type="entry name" value="rSAM"/>
</dbReference>
<evidence type="ECO:0000259" key="6">
    <source>
        <dbReference type="PROSITE" id="PS51918"/>
    </source>
</evidence>
<name>A0ABU8ZUY9_9PSED</name>
<protein>
    <submittedName>
        <fullName evidence="7">Radical SAM protein</fullName>
    </submittedName>
</protein>
<evidence type="ECO:0000313" key="8">
    <source>
        <dbReference type="Proteomes" id="UP001386972"/>
    </source>
</evidence>
<dbReference type="PANTHER" id="PTHR43409">
    <property type="entry name" value="ANAEROBIC MAGNESIUM-PROTOPORPHYRIN IX MONOMETHYL ESTER CYCLASE-RELATED"/>
    <property type="match status" value="1"/>
</dbReference>
<dbReference type="InterPro" id="IPR058240">
    <property type="entry name" value="rSAM_sf"/>
</dbReference>
<dbReference type="Gene3D" id="3.80.30.20">
    <property type="entry name" value="tm_1862 like domain"/>
    <property type="match status" value="1"/>
</dbReference>
<evidence type="ECO:0000256" key="5">
    <source>
        <dbReference type="ARBA" id="ARBA00023014"/>
    </source>
</evidence>
<keyword evidence="2" id="KW-0949">S-adenosyl-L-methionine</keyword>
<gene>
    <name evidence="7" type="ORF">WLF18_00650</name>
</gene>
<evidence type="ECO:0000313" key="7">
    <source>
        <dbReference type="EMBL" id="MEK2607615.1"/>
    </source>
</evidence>
<dbReference type="SFLD" id="SFLDS00029">
    <property type="entry name" value="Radical_SAM"/>
    <property type="match status" value="1"/>
</dbReference>
<dbReference type="InterPro" id="IPR023404">
    <property type="entry name" value="rSAM_horseshoe"/>
</dbReference>
<comment type="cofactor">
    <cofactor evidence="1">
        <name>[4Fe-4S] cluster</name>
        <dbReference type="ChEBI" id="CHEBI:49883"/>
    </cofactor>
</comment>
<keyword evidence="8" id="KW-1185">Reference proteome</keyword>
<dbReference type="PROSITE" id="PS51918">
    <property type="entry name" value="RADICAL_SAM"/>
    <property type="match status" value="1"/>
</dbReference>
<sequence length="463" mass="51710">MSGLIARSGGLAPVLFVSAGLLQPKKRDHPLARRQLYLNYGALGLASLCSLNGIETALVHGEHENPEQLVARLHQQGRLRLATQVMLSMPSFYALEWAQRFCAAVKALDPRIRIVLGGRWVTNPDKAWLKERMPHVDLIVQGAGEDAMAHLLGFSGQWQAPAHCGLDHSLVENFQRYQPSVETSRGCGRGCAFCEERAMPLTDLKTPARIVKELHTLIDVYGDQSVRPYFQSSYLVPKRKWADELANAIQAAGINIAWRCESRVDSVKPNAVPGLVAAGMKVIDLGLESASLLQLERMQKADKPQRYLDAASKLLETCASHGIWVKVNVLLYGGETAQTLDETQRWLDAHAQYLKGVSVGPVVVYGPPSHSEEFLGELAEFGARPVEVSSAEERGVTQVHLSAEINQEQAEIESIRLSRRYMTQDDYFDLKRFSYYPRDYSEEQFRRDVADCDPQRLPFRQSA</sequence>
<dbReference type="Pfam" id="PF02310">
    <property type="entry name" value="B12-binding"/>
    <property type="match status" value="1"/>
</dbReference>
<dbReference type="Pfam" id="PF04055">
    <property type="entry name" value="Radical_SAM"/>
    <property type="match status" value="1"/>
</dbReference>
<proteinExistence type="predicted"/>
<dbReference type="InterPro" id="IPR006638">
    <property type="entry name" value="Elp3/MiaA/NifB-like_rSAM"/>
</dbReference>
<dbReference type="Proteomes" id="UP001386972">
    <property type="component" value="Unassembled WGS sequence"/>
</dbReference>
<comment type="caution">
    <text evidence="7">The sequence shown here is derived from an EMBL/GenBank/DDBJ whole genome shotgun (WGS) entry which is preliminary data.</text>
</comment>
<dbReference type="InterPro" id="IPR051198">
    <property type="entry name" value="BchE-like"/>
</dbReference>
<keyword evidence="4" id="KW-0408">Iron</keyword>
<evidence type="ECO:0000256" key="4">
    <source>
        <dbReference type="ARBA" id="ARBA00023004"/>
    </source>
</evidence>
<accession>A0ABU8ZUY9</accession>
<evidence type="ECO:0000256" key="1">
    <source>
        <dbReference type="ARBA" id="ARBA00001966"/>
    </source>
</evidence>